<dbReference type="PANTHER" id="PTHR48081:SF33">
    <property type="entry name" value="KYNURENINE FORMAMIDASE"/>
    <property type="match status" value="1"/>
</dbReference>
<dbReference type="GO" id="GO:0016787">
    <property type="term" value="F:hydrolase activity"/>
    <property type="evidence" value="ECO:0007669"/>
    <property type="project" value="UniProtKB-KW"/>
</dbReference>
<dbReference type="InterPro" id="IPR029058">
    <property type="entry name" value="AB_hydrolase_fold"/>
</dbReference>
<evidence type="ECO:0000256" key="2">
    <source>
        <dbReference type="SAM" id="MobiDB-lite"/>
    </source>
</evidence>
<feature type="region of interest" description="Disordered" evidence="2">
    <location>
        <begin position="40"/>
        <end position="59"/>
    </location>
</feature>
<evidence type="ECO:0000256" key="1">
    <source>
        <dbReference type="ARBA" id="ARBA00022801"/>
    </source>
</evidence>
<dbReference type="SUPFAM" id="SSF53474">
    <property type="entry name" value="alpha/beta-Hydrolases"/>
    <property type="match status" value="1"/>
</dbReference>
<dbReference type="Gene3D" id="3.40.50.1820">
    <property type="entry name" value="alpha/beta hydrolase"/>
    <property type="match status" value="1"/>
</dbReference>
<protein>
    <submittedName>
        <fullName evidence="4">Alpha/beta hydrolase</fullName>
    </submittedName>
</protein>
<organism evidence="4 5">
    <name type="scientific">Actinomycetospora atypica</name>
    <dbReference type="NCBI Taxonomy" id="1290095"/>
    <lineage>
        <taxon>Bacteria</taxon>
        <taxon>Bacillati</taxon>
        <taxon>Actinomycetota</taxon>
        <taxon>Actinomycetes</taxon>
        <taxon>Pseudonocardiales</taxon>
        <taxon>Pseudonocardiaceae</taxon>
        <taxon>Actinomycetospora</taxon>
    </lineage>
</organism>
<dbReference type="EMBL" id="JBHSIV010000012">
    <property type="protein sequence ID" value="MFC5063293.1"/>
    <property type="molecule type" value="Genomic_DNA"/>
</dbReference>
<proteinExistence type="predicted"/>
<comment type="caution">
    <text evidence="4">The sequence shown here is derived from an EMBL/GenBank/DDBJ whole genome shotgun (WGS) entry which is preliminary data.</text>
</comment>
<feature type="domain" description="BD-FAE-like" evidence="3">
    <location>
        <begin position="63"/>
        <end position="166"/>
    </location>
</feature>
<dbReference type="Pfam" id="PF20434">
    <property type="entry name" value="BD-FAE"/>
    <property type="match status" value="1"/>
</dbReference>
<dbReference type="RefSeq" id="WP_378036639.1">
    <property type="nucleotide sequence ID" value="NZ_JBHSIV010000012.1"/>
</dbReference>
<reference evidence="5" key="1">
    <citation type="journal article" date="2019" name="Int. J. Syst. Evol. Microbiol.">
        <title>The Global Catalogue of Microorganisms (GCM) 10K type strain sequencing project: providing services to taxonomists for standard genome sequencing and annotation.</title>
        <authorList>
            <consortium name="The Broad Institute Genomics Platform"/>
            <consortium name="The Broad Institute Genome Sequencing Center for Infectious Disease"/>
            <person name="Wu L."/>
            <person name="Ma J."/>
        </authorList>
    </citation>
    <scope>NUCLEOTIDE SEQUENCE [LARGE SCALE GENOMIC DNA]</scope>
    <source>
        <strain evidence="5">CGMCC 4.7093</strain>
    </source>
</reference>
<evidence type="ECO:0000259" key="3">
    <source>
        <dbReference type="Pfam" id="PF20434"/>
    </source>
</evidence>
<dbReference type="PANTHER" id="PTHR48081">
    <property type="entry name" value="AB HYDROLASE SUPERFAMILY PROTEIN C4A8.06C"/>
    <property type="match status" value="1"/>
</dbReference>
<name>A0ABV9YKC4_9PSEU</name>
<dbReference type="InterPro" id="IPR050300">
    <property type="entry name" value="GDXG_lipolytic_enzyme"/>
</dbReference>
<dbReference type="Proteomes" id="UP001595947">
    <property type="component" value="Unassembled WGS sequence"/>
</dbReference>
<evidence type="ECO:0000313" key="5">
    <source>
        <dbReference type="Proteomes" id="UP001595947"/>
    </source>
</evidence>
<dbReference type="InterPro" id="IPR049492">
    <property type="entry name" value="BD-FAE-like_dom"/>
</dbReference>
<keyword evidence="5" id="KW-1185">Reference proteome</keyword>
<gene>
    <name evidence="4" type="ORF">ACFPBZ_13820</name>
</gene>
<feature type="region of interest" description="Disordered" evidence="2">
    <location>
        <begin position="1"/>
        <end position="29"/>
    </location>
</feature>
<accession>A0ABV9YKC4</accession>
<sequence length="287" mass="30122">MTEPGDVPEGATREWLDAQYDARALEPDPDATLADWQARSGAMRRDHPPQVITYGDDPRQGVDVYSPAPGHGPAPLVVFVHGGYWQALDKETFGFLAEPFLAAGAVFASLDYRLVPDVAVADVVADVRAGIAELARRAGDLGARATGLGLVGHSAGGHLVAMAMATDWADHGLPADTVGPVVGISGLYDLEPIRRSYLNDVLGMSPDDARRSSPVHHAPTGPGPLMLTCGGDEPGEFERQQRLLATAWPGVPTTILPQSGGTHFDACARLAAPGPVQEATVRMLTGA</sequence>
<evidence type="ECO:0000313" key="4">
    <source>
        <dbReference type="EMBL" id="MFC5063293.1"/>
    </source>
</evidence>
<keyword evidence="1 4" id="KW-0378">Hydrolase</keyword>